<reference evidence="1" key="3">
    <citation type="submission" date="2025-09" db="UniProtKB">
        <authorList>
            <consortium name="Ensembl"/>
        </authorList>
    </citation>
    <scope>IDENTIFICATION</scope>
</reference>
<evidence type="ECO:0000313" key="2">
    <source>
        <dbReference type="Proteomes" id="UP000472268"/>
    </source>
</evidence>
<organism evidence="1 2">
    <name type="scientific">Suricata suricatta</name>
    <name type="common">Meerkat</name>
    <dbReference type="NCBI Taxonomy" id="37032"/>
    <lineage>
        <taxon>Eukaryota</taxon>
        <taxon>Metazoa</taxon>
        <taxon>Chordata</taxon>
        <taxon>Craniata</taxon>
        <taxon>Vertebrata</taxon>
        <taxon>Euteleostomi</taxon>
        <taxon>Mammalia</taxon>
        <taxon>Eutheria</taxon>
        <taxon>Laurasiatheria</taxon>
        <taxon>Carnivora</taxon>
        <taxon>Feliformia</taxon>
        <taxon>Herpestidae</taxon>
        <taxon>Suricata</taxon>
    </lineage>
</organism>
<dbReference type="Proteomes" id="UP000472268">
    <property type="component" value="Chromosome 1"/>
</dbReference>
<dbReference type="Ensembl" id="ENSSSUT00005018568.1">
    <property type="protein sequence ID" value="ENSSSUP00005016290.1"/>
    <property type="gene ID" value="ENSSSUG00005010492.1"/>
</dbReference>
<accession>A0A673U3W9</accession>
<protein>
    <submittedName>
        <fullName evidence="1">Uncharacterized protein</fullName>
    </submittedName>
</protein>
<keyword evidence="2" id="KW-1185">Reference proteome</keyword>
<sequence length="79" mass="8587">MATGSAIFPLSFLPLSSSPASTERGHKLPLATYASIQTEDWSQFMHIKGFPKTTIIKKSNLPCHLLTCACRTVVPALNL</sequence>
<reference evidence="1 2" key="1">
    <citation type="submission" date="2019-05" db="EMBL/GenBank/DDBJ databases">
        <title>A Chromosome-scale Meerkat (S. suricatta) Genome Assembly.</title>
        <authorList>
            <person name="Dudchenko O."/>
            <person name="Lieberman Aiden E."/>
            <person name="Tung J."/>
            <person name="Barreiro L.B."/>
            <person name="Clutton-Brock T.H."/>
        </authorList>
    </citation>
    <scope>NUCLEOTIDE SEQUENCE [LARGE SCALE GENOMIC DNA]</scope>
</reference>
<dbReference type="AlphaFoldDB" id="A0A673U3W9"/>
<reference evidence="1" key="2">
    <citation type="submission" date="2025-08" db="UniProtKB">
        <authorList>
            <consortium name="Ensembl"/>
        </authorList>
    </citation>
    <scope>IDENTIFICATION</scope>
</reference>
<evidence type="ECO:0000313" key="1">
    <source>
        <dbReference type="Ensembl" id="ENSSSUP00005016290.1"/>
    </source>
</evidence>
<proteinExistence type="predicted"/>
<name>A0A673U3W9_SURSU</name>